<evidence type="ECO:0000313" key="2">
    <source>
        <dbReference type="EMBL" id="MFC7063092.1"/>
    </source>
</evidence>
<dbReference type="CDD" id="cd02109">
    <property type="entry name" value="arch_bact_SO_family_Moco"/>
    <property type="match status" value="1"/>
</dbReference>
<proteinExistence type="predicted"/>
<evidence type="ECO:0000313" key="3">
    <source>
        <dbReference type="Proteomes" id="UP001596410"/>
    </source>
</evidence>
<dbReference type="Gene3D" id="3.90.420.10">
    <property type="entry name" value="Oxidoreductase, molybdopterin-binding domain"/>
    <property type="match status" value="1"/>
</dbReference>
<comment type="caution">
    <text evidence="2">The sequence shown here is derived from an EMBL/GenBank/DDBJ whole genome shotgun (WGS) entry which is preliminary data.</text>
</comment>
<dbReference type="PANTHER" id="PTHR43032:SF4">
    <property type="entry name" value="OXIDOREDUCTASE MOLYBDOPTERIN-BINDING DOMAIN-CONTAINING PROTEIN"/>
    <property type="match status" value="1"/>
</dbReference>
<dbReference type="EMBL" id="JBHSZV010000038">
    <property type="protein sequence ID" value="MFC7063092.1"/>
    <property type="molecule type" value="Genomic_DNA"/>
</dbReference>
<accession>A0ABW2ERG1</accession>
<dbReference type="Proteomes" id="UP001596410">
    <property type="component" value="Unassembled WGS sequence"/>
</dbReference>
<sequence>MDKAERLKRSKVPEVKDDFGGRLPPGQVLTEKFPILTVGEVPSYDLEQWSFFINGIVKENLTFSYDDLRKLPQSKITADIHCVTRWSKFDNEFEGLLLKDLLPFLGIKNEAQHVLIHGDYGYTANLPIKELYEKDVMLAHSYNGKPLTEKHGWPFRLIVPHLYFWKSVKWVRGFEFRVSDQSGYWEENGFHHYGDPFKEQRFTDGKVEMEEDKWKVKEFDY</sequence>
<dbReference type="SUPFAM" id="SSF56524">
    <property type="entry name" value="Oxidoreductase molybdopterin-binding domain"/>
    <property type="match status" value="1"/>
</dbReference>
<protein>
    <submittedName>
        <fullName evidence="2">Sulfite oxidase-like oxidoreductase</fullName>
    </submittedName>
</protein>
<feature type="domain" description="Oxidoreductase molybdopterin-binding" evidence="1">
    <location>
        <begin position="39"/>
        <end position="185"/>
    </location>
</feature>
<dbReference type="RefSeq" id="WP_204712246.1">
    <property type="nucleotide sequence ID" value="NZ_JBHSZV010000038.1"/>
</dbReference>
<dbReference type="InterPro" id="IPR000572">
    <property type="entry name" value="OxRdtase_Mopterin-bd_dom"/>
</dbReference>
<dbReference type="Pfam" id="PF00174">
    <property type="entry name" value="Oxidored_molyb"/>
    <property type="match status" value="1"/>
</dbReference>
<gene>
    <name evidence="2" type="ORF">ACFQIC_14780</name>
</gene>
<keyword evidence="3" id="KW-1185">Reference proteome</keyword>
<reference evidence="3" key="1">
    <citation type="journal article" date="2019" name="Int. J. Syst. Evol. Microbiol.">
        <title>The Global Catalogue of Microorganisms (GCM) 10K type strain sequencing project: providing services to taxonomists for standard genome sequencing and annotation.</title>
        <authorList>
            <consortium name="The Broad Institute Genomics Platform"/>
            <consortium name="The Broad Institute Genome Sequencing Center for Infectious Disease"/>
            <person name="Wu L."/>
            <person name="Ma J."/>
        </authorList>
    </citation>
    <scope>NUCLEOTIDE SEQUENCE [LARGE SCALE GENOMIC DNA]</scope>
    <source>
        <strain evidence="3">CGMCC 4.1621</strain>
    </source>
</reference>
<dbReference type="PANTHER" id="PTHR43032">
    <property type="entry name" value="PROTEIN-METHIONINE-SULFOXIDE REDUCTASE"/>
    <property type="match status" value="1"/>
</dbReference>
<organism evidence="2 3">
    <name type="scientific">Halobacillus seohaensis</name>
    <dbReference type="NCBI Taxonomy" id="447421"/>
    <lineage>
        <taxon>Bacteria</taxon>
        <taxon>Bacillati</taxon>
        <taxon>Bacillota</taxon>
        <taxon>Bacilli</taxon>
        <taxon>Bacillales</taxon>
        <taxon>Bacillaceae</taxon>
        <taxon>Halobacillus</taxon>
    </lineage>
</organism>
<evidence type="ECO:0000259" key="1">
    <source>
        <dbReference type="Pfam" id="PF00174"/>
    </source>
</evidence>
<name>A0ABW2ERG1_9BACI</name>
<dbReference type="InterPro" id="IPR036374">
    <property type="entry name" value="OxRdtase_Mopterin-bd_sf"/>
</dbReference>